<sequence>MATIVFNSELATGISYSSAVPGLSQYLQSITKLLISMLSVTTEPGLADCNLLETGKATDPCLSVAHLLHSDFYEVRLLVLEATLRWQKQMSCQHTIEGEGKNLLSLLSGLEEILLGIAVKEKHSECFCKVLEVLCGMDFRSLLLKTEDAIRMNPMDFLHWIMNIADTSDSIEIQSVSLKFASKLIVHFVQNWQEEVKSETKLWIQIVTYCCEDEQQTDLSLAAADALVTVAPFFLISQNLLLGLPDTLLLWKCVTHLLQSEEQIVRDAAAGVIRVALTQGTIFKKKEALVSPLVILIVVGFQAQLESLSWKAADIVRPLLPAAVLRLISSVLSEDISAG</sequence>
<proteinExistence type="predicted"/>
<evidence type="ECO:0000313" key="2">
    <source>
        <dbReference type="Proteomes" id="UP000827872"/>
    </source>
</evidence>
<reference evidence="1" key="1">
    <citation type="submission" date="2021-08" db="EMBL/GenBank/DDBJ databases">
        <title>The first chromosome-level gecko genome reveals the dynamic sex chromosomes of Neotropical dwarf geckos (Sphaerodactylidae: Sphaerodactylus).</title>
        <authorList>
            <person name="Pinto B.J."/>
            <person name="Keating S.E."/>
            <person name="Gamble T."/>
        </authorList>
    </citation>
    <scope>NUCLEOTIDE SEQUENCE</scope>
    <source>
        <strain evidence="1">TG3544</strain>
    </source>
</reference>
<accession>A0ACB8G9T3</accession>
<dbReference type="EMBL" id="CM037614">
    <property type="protein sequence ID" value="KAH8016443.1"/>
    <property type="molecule type" value="Genomic_DNA"/>
</dbReference>
<comment type="caution">
    <text evidence="1">The sequence shown here is derived from an EMBL/GenBank/DDBJ whole genome shotgun (WGS) entry which is preliminary data.</text>
</comment>
<protein>
    <submittedName>
        <fullName evidence="1">Uncharacterized protein</fullName>
    </submittedName>
</protein>
<organism evidence="1 2">
    <name type="scientific">Sphaerodactylus townsendi</name>
    <dbReference type="NCBI Taxonomy" id="933632"/>
    <lineage>
        <taxon>Eukaryota</taxon>
        <taxon>Metazoa</taxon>
        <taxon>Chordata</taxon>
        <taxon>Craniata</taxon>
        <taxon>Vertebrata</taxon>
        <taxon>Euteleostomi</taxon>
        <taxon>Lepidosauria</taxon>
        <taxon>Squamata</taxon>
        <taxon>Bifurcata</taxon>
        <taxon>Gekkota</taxon>
        <taxon>Sphaerodactylidae</taxon>
        <taxon>Sphaerodactylus</taxon>
    </lineage>
</organism>
<name>A0ACB8G9T3_9SAUR</name>
<keyword evidence="2" id="KW-1185">Reference proteome</keyword>
<dbReference type="Proteomes" id="UP000827872">
    <property type="component" value="Linkage Group LG01"/>
</dbReference>
<evidence type="ECO:0000313" key="1">
    <source>
        <dbReference type="EMBL" id="KAH8016443.1"/>
    </source>
</evidence>
<gene>
    <name evidence="1" type="ORF">K3G42_017656</name>
</gene>